<gene>
    <name evidence="2" type="ORF">SAMN04488108_0779</name>
</gene>
<proteinExistence type="predicted"/>
<dbReference type="RefSeq" id="WP_073570416.1">
    <property type="nucleotide sequence ID" value="NZ_FRXN01000001.1"/>
</dbReference>
<keyword evidence="2" id="KW-0560">Oxidoreductase</keyword>
<dbReference type="Gene3D" id="3.30.70.100">
    <property type="match status" value="1"/>
</dbReference>
<reference evidence="3" key="1">
    <citation type="submission" date="2016-12" db="EMBL/GenBank/DDBJ databases">
        <authorList>
            <person name="Varghese N."/>
            <person name="Submissions S."/>
        </authorList>
    </citation>
    <scope>NUCLEOTIDE SEQUENCE [LARGE SCALE GENOMIC DNA]</scope>
    <source>
        <strain evidence="3">DSM 25035</strain>
    </source>
</reference>
<dbReference type="SUPFAM" id="SSF54909">
    <property type="entry name" value="Dimeric alpha+beta barrel"/>
    <property type="match status" value="1"/>
</dbReference>
<dbReference type="InterPro" id="IPR011008">
    <property type="entry name" value="Dimeric_a/b-barrel"/>
</dbReference>
<organism evidence="2 3">
    <name type="scientific">Algoriphagus zhangzhouensis</name>
    <dbReference type="NCBI Taxonomy" id="1073327"/>
    <lineage>
        <taxon>Bacteria</taxon>
        <taxon>Pseudomonadati</taxon>
        <taxon>Bacteroidota</taxon>
        <taxon>Cytophagia</taxon>
        <taxon>Cytophagales</taxon>
        <taxon>Cyclobacteriaceae</taxon>
        <taxon>Algoriphagus</taxon>
    </lineage>
</organism>
<accession>A0A1M7Z6F7</accession>
<dbReference type="Proteomes" id="UP000184609">
    <property type="component" value="Unassembled WGS sequence"/>
</dbReference>
<dbReference type="AlphaFoldDB" id="A0A1M7Z6F7"/>
<dbReference type="InterPro" id="IPR052936">
    <property type="entry name" value="Jasmonate_Hydroxylase-like"/>
</dbReference>
<dbReference type="Pfam" id="PF03992">
    <property type="entry name" value="ABM"/>
    <property type="match status" value="1"/>
</dbReference>
<keyword evidence="2" id="KW-0503">Monooxygenase</keyword>
<dbReference type="STRING" id="1073327.SAMN04488108_0779"/>
<protein>
    <submittedName>
        <fullName evidence="2">Heme-degrading monooxygenase HmoA</fullName>
    </submittedName>
</protein>
<dbReference type="GO" id="GO:0004497">
    <property type="term" value="F:monooxygenase activity"/>
    <property type="evidence" value="ECO:0007669"/>
    <property type="project" value="UniProtKB-KW"/>
</dbReference>
<evidence type="ECO:0000259" key="1">
    <source>
        <dbReference type="Pfam" id="PF03992"/>
    </source>
</evidence>
<sequence length="105" mass="12281">MIANTPPPPYYAVIFSNIRTDTDEGYGQTAEHMVELAEKTPGYLGHESVRDGMGITISYWKDLESIKFWKQQQDHLEAQKNGRDKWYKAYKTRICLVERDYGFEL</sequence>
<keyword evidence="3" id="KW-1185">Reference proteome</keyword>
<dbReference type="PANTHER" id="PTHR37811:SF2">
    <property type="entry name" value="ABM DOMAIN-CONTAINING PROTEIN"/>
    <property type="match status" value="1"/>
</dbReference>
<dbReference type="PANTHER" id="PTHR37811">
    <property type="entry name" value="BLL5343 PROTEIN"/>
    <property type="match status" value="1"/>
</dbReference>
<evidence type="ECO:0000313" key="3">
    <source>
        <dbReference type="Proteomes" id="UP000184609"/>
    </source>
</evidence>
<name>A0A1M7Z6F7_9BACT</name>
<dbReference type="EMBL" id="FRXN01000001">
    <property type="protein sequence ID" value="SHO60412.1"/>
    <property type="molecule type" value="Genomic_DNA"/>
</dbReference>
<dbReference type="OrthoDB" id="9798439at2"/>
<evidence type="ECO:0000313" key="2">
    <source>
        <dbReference type="EMBL" id="SHO60412.1"/>
    </source>
</evidence>
<dbReference type="InterPro" id="IPR007138">
    <property type="entry name" value="ABM_dom"/>
</dbReference>
<feature type="domain" description="ABM" evidence="1">
    <location>
        <begin position="9"/>
        <end position="80"/>
    </location>
</feature>